<proteinExistence type="predicted"/>
<dbReference type="Pfam" id="PF14579">
    <property type="entry name" value="HHH_6"/>
    <property type="match status" value="1"/>
</dbReference>
<dbReference type="GO" id="GO:0003887">
    <property type="term" value="F:DNA-directed DNA polymerase activity"/>
    <property type="evidence" value="ECO:0007669"/>
    <property type="project" value="UniProtKB-KW"/>
</dbReference>
<dbReference type="SUPFAM" id="SSF89550">
    <property type="entry name" value="PHP domain-like"/>
    <property type="match status" value="1"/>
</dbReference>
<accession>A0ABC7ZJS2</accession>
<feature type="domain" description="Polymerase/histidinol phosphatase N-terminal" evidence="8">
    <location>
        <begin position="3"/>
        <end position="69"/>
    </location>
</feature>
<organism evidence="9 10">
    <name type="scientific">Mycoplasmoides genitalium M6320</name>
    <dbReference type="NCBI Taxonomy" id="662945"/>
    <lineage>
        <taxon>Bacteria</taxon>
        <taxon>Bacillati</taxon>
        <taxon>Mycoplasmatota</taxon>
        <taxon>Mycoplasmoidales</taxon>
        <taxon>Mycoplasmoidaceae</taxon>
        <taxon>Mycoplasmoides</taxon>
    </lineage>
</organism>
<dbReference type="RefSeq" id="WP_014894444.1">
    <property type="nucleotide sequence ID" value="NC_018497.1"/>
</dbReference>
<dbReference type="KEGG" id="mgx:CM1_01575"/>
<comment type="catalytic activity">
    <reaction evidence="6">
        <text>DNA(n) + a 2'-deoxyribonucleoside 5'-triphosphate = DNA(n+1) + diphosphate</text>
        <dbReference type="Rhea" id="RHEA:22508"/>
        <dbReference type="Rhea" id="RHEA-COMP:17339"/>
        <dbReference type="Rhea" id="RHEA-COMP:17340"/>
        <dbReference type="ChEBI" id="CHEBI:33019"/>
        <dbReference type="ChEBI" id="CHEBI:61560"/>
        <dbReference type="ChEBI" id="CHEBI:173112"/>
        <dbReference type="EC" id="2.7.7.7"/>
    </reaction>
</comment>
<sequence>MFVNLHTNSYYNFLNSALSPKKLVNLAINDQQKAVAITDPNLFGAVEFFITCKQNNIKPIIGLNLTVEYQKNDVKLLLIAKSNKGFQTLNKIALIQQKLEINSLVDQLTDIAVIICSLTTWKSTYKDVYQAKGIEINQTPIAILANAVNCEKTNSDQVVLTVLKQMKQNQTGKITTFDWDLKQKLNQISINENLKVKSEIQPFLDQKTAQQLFSETELNNLNDLVNRCELDLEHLKAASLSLTDNDAAVLESLCQTNLKQFLDKNQDLNKKAYQLRLEKELNVINKLNFASYFLVVNDLVNYAFKKDILIGSGRGSAVGSLVAFLLNITKIDPVQHQLIFERFISTHRQDLPDIDIDIMENKRAEMINYLFEKYGKENCAQIVTFQRFKTRSAVKEVAKLFNDYGISDMILGVLPKDQTITFTELKATEDSALQLCLQQFGLIVELALAIVDFPRQSSIHASGIVIASNSLIKTIPLLQLDNNHFLTQVSMEWLSFFNLNKFDLLGLINLTMISDVITQIKPSNQTVNQFLNTISWTDQNTFINLVNEDTLGIFQLESFGMKKLLVQIKPKTINQLAIVLALYRPGAQDNINLFINRLHNGYDQSDIDPRILPIVKNTYGVLIFQEQIINIVKVVANYSLEEADSFRRAISKKDVKLIQKNKRNFFERAVQNNFDLKTTTKIFSYIERFANYGFNLSHALGYALLSYWTAWLKTNYPVYFYLWLLNHFQSSKDKQKLIIRTLEKSGIEIYPPLLNKAQPNSVIENKKIYLGLNLIKGINDRYIQNLQKVQHLIQTQNNLQLTDVVSWCLDKTIGDIPLKDLLLLKTMGCFDFFEYTYDFNDAKDFWIKSDHLLFTRMPLEKKDSNFWIKQFFTN</sequence>
<dbReference type="NCBIfam" id="TIGR00594">
    <property type="entry name" value="polc"/>
    <property type="match status" value="1"/>
</dbReference>
<evidence type="ECO:0000256" key="1">
    <source>
        <dbReference type="ARBA" id="ARBA00012417"/>
    </source>
</evidence>
<evidence type="ECO:0000256" key="6">
    <source>
        <dbReference type="ARBA" id="ARBA00049244"/>
    </source>
</evidence>
<dbReference type="InterPro" id="IPR029460">
    <property type="entry name" value="DNAPol_HHH"/>
</dbReference>
<evidence type="ECO:0000259" key="8">
    <source>
        <dbReference type="SMART" id="SM00481"/>
    </source>
</evidence>
<feature type="coiled-coil region" evidence="7">
    <location>
        <begin position="218"/>
        <end position="278"/>
    </location>
</feature>
<evidence type="ECO:0000256" key="3">
    <source>
        <dbReference type="ARBA" id="ARBA00022695"/>
    </source>
</evidence>
<dbReference type="Gene3D" id="3.20.20.140">
    <property type="entry name" value="Metal-dependent hydrolases"/>
    <property type="match status" value="1"/>
</dbReference>
<keyword evidence="3" id="KW-0548">Nucleotidyltransferase</keyword>
<dbReference type="PANTHER" id="PTHR32294:SF0">
    <property type="entry name" value="DNA POLYMERASE III SUBUNIT ALPHA"/>
    <property type="match status" value="1"/>
</dbReference>
<dbReference type="EMBL" id="CP003772">
    <property type="protein sequence ID" value="AFQ04085.1"/>
    <property type="molecule type" value="Genomic_DNA"/>
</dbReference>
<dbReference type="Proteomes" id="UP000005254">
    <property type="component" value="Chromosome"/>
</dbReference>
<keyword evidence="7" id="KW-0175">Coiled coil</keyword>
<dbReference type="PANTHER" id="PTHR32294">
    <property type="entry name" value="DNA POLYMERASE III SUBUNIT ALPHA"/>
    <property type="match status" value="1"/>
</dbReference>
<dbReference type="Pfam" id="PF17657">
    <property type="entry name" value="DNA_pol3_finger"/>
    <property type="match status" value="1"/>
</dbReference>
<evidence type="ECO:0000256" key="2">
    <source>
        <dbReference type="ARBA" id="ARBA00022679"/>
    </source>
</evidence>
<dbReference type="GO" id="GO:0006260">
    <property type="term" value="P:DNA replication"/>
    <property type="evidence" value="ECO:0007669"/>
    <property type="project" value="UniProtKB-KW"/>
</dbReference>
<evidence type="ECO:0000313" key="10">
    <source>
        <dbReference type="Proteomes" id="UP000005254"/>
    </source>
</evidence>
<dbReference type="InterPro" id="IPR004805">
    <property type="entry name" value="DnaE2/DnaE/PolC"/>
</dbReference>
<dbReference type="AlphaFoldDB" id="A0ABC7ZJS2"/>
<keyword evidence="2" id="KW-0808">Transferase</keyword>
<keyword evidence="4" id="KW-0235">DNA replication</keyword>
<gene>
    <name evidence="9" type="ORF">CM1_01575</name>
</gene>
<dbReference type="InterPro" id="IPR040982">
    <property type="entry name" value="DNA_pol3_finger"/>
</dbReference>
<keyword evidence="5" id="KW-0239">DNA-directed DNA polymerase</keyword>
<reference evidence="9 10" key="1">
    <citation type="journal article" date="2012" name="J. Bacteriol.">
        <title>Draft Genome Sequences of Four Axenic Mycoplasma genitalium Strains Isolated from Denmark, Japan, and Australia.</title>
        <authorList>
            <person name="McGowin C.L."/>
            <person name="Ma L."/>
            <person name="Jensen J.S."/>
            <person name="Mancuso M.M."/>
            <person name="Hamasuna R."/>
            <person name="Adegboye D."/>
            <person name="Martin D.H."/>
        </authorList>
    </citation>
    <scope>NUCLEOTIDE SEQUENCE [LARGE SCALE GENOMIC DNA]</scope>
    <source>
        <strain evidence="9 10">M6320</strain>
    </source>
</reference>
<dbReference type="Pfam" id="PF02811">
    <property type="entry name" value="PHP"/>
    <property type="match status" value="1"/>
</dbReference>
<dbReference type="InterPro" id="IPR004013">
    <property type="entry name" value="PHP_dom"/>
</dbReference>
<evidence type="ECO:0000313" key="9">
    <source>
        <dbReference type="EMBL" id="AFQ04085.1"/>
    </source>
</evidence>
<dbReference type="CDD" id="cd07431">
    <property type="entry name" value="PHP_PolIIIA"/>
    <property type="match status" value="1"/>
</dbReference>
<evidence type="ECO:0000256" key="5">
    <source>
        <dbReference type="ARBA" id="ARBA00022932"/>
    </source>
</evidence>
<protein>
    <recommendedName>
        <fullName evidence="1">DNA-directed DNA polymerase</fullName>
        <ecNumber evidence="1">2.7.7.7</ecNumber>
    </recommendedName>
</protein>
<name>A0ABC7ZJS2_MYCGT</name>
<dbReference type="SMART" id="SM00481">
    <property type="entry name" value="POLIIIAc"/>
    <property type="match status" value="1"/>
</dbReference>
<dbReference type="Pfam" id="PF07733">
    <property type="entry name" value="DNA_pol3_alpha"/>
    <property type="match status" value="1"/>
</dbReference>
<evidence type="ECO:0000256" key="7">
    <source>
        <dbReference type="SAM" id="Coils"/>
    </source>
</evidence>
<dbReference type="InterPro" id="IPR016195">
    <property type="entry name" value="Pol/histidinol_Pase-like"/>
</dbReference>
<dbReference type="InterPro" id="IPR003141">
    <property type="entry name" value="Pol/His_phosphatase_N"/>
</dbReference>
<dbReference type="InterPro" id="IPR011708">
    <property type="entry name" value="DNA_pol3_alpha_NTPase_dom"/>
</dbReference>
<dbReference type="EC" id="2.7.7.7" evidence="1"/>
<evidence type="ECO:0000256" key="4">
    <source>
        <dbReference type="ARBA" id="ARBA00022705"/>
    </source>
</evidence>